<keyword evidence="2" id="KW-1185">Reference proteome</keyword>
<accession>A0A4V3I2E9</accession>
<dbReference type="Gene3D" id="3.40.50.150">
    <property type="entry name" value="Vaccinia Virus protein VP39"/>
    <property type="match status" value="1"/>
</dbReference>
<dbReference type="CDD" id="cd02440">
    <property type="entry name" value="AdoMet_MTases"/>
    <property type="match status" value="1"/>
</dbReference>
<keyword evidence="1" id="KW-0489">Methyltransferase</keyword>
<dbReference type="AlphaFoldDB" id="A0A4V3I2E9"/>
<comment type="caution">
    <text evidence="1">The sequence shown here is derived from an EMBL/GenBank/DDBJ whole genome shotgun (WGS) entry which is preliminary data.</text>
</comment>
<gene>
    <name evidence="1" type="primary">ctvB</name>
    <name evidence="1" type="ORF">C8034_v010622</name>
</gene>
<dbReference type="GO" id="GO:0008168">
    <property type="term" value="F:methyltransferase activity"/>
    <property type="evidence" value="ECO:0007669"/>
    <property type="project" value="UniProtKB-KW"/>
</dbReference>
<name>A0A4V3I2E9_9PEZI</name>
<dbReference type="SUPFAM" id="SSF53335">
    <property type="entry name" value="S-adenosyl-L-methionine-dependent methyltransferases"/>
    <property type="match status" value="1"/>
</dbReference>
<dbReference type="InterPro" id="IPR029063">
    <property type="entry name" value="SAM-dependent_MTases_sf"/>
</dbReference>
<proteinExistence type="predicted"/>
<reference evidence="1 2" key="1">
    <citation type="submission" date="2018-11" db="EMBL/GenBank/DDBJ databases">
        <title>Genome sequence and assembly of Colletotrichum sidae.</title>
        <authorList>
            <person name="Gan P."/>
            <person name="Shirasu K."/>
        </authorList>
    </citation>
    <scope>NUCLEOTIDE SEQUENCE [LARGE SCALE GENOMIC DNA]</scope>
    <source>
        <strain evidence="1 2">CBS 518.97</strain>
    </source>
</reference>
<dbReference type="EMBL" id="QAPF01000165">
    <property type="protein sequence ID" value="TEA14338.1"/>
    <property type="molecule type" value="Genomic_DNA"/>
</dbReference>
<dbReference type="GO" id="GO:0032259">
    <property type="term" value="P:methylation"/>
    <property type="evidence" value="ECO:0007669"/>
    <property type="project" value="UniProtKB-KW"/>
</dbReference>
<evidence type="ECO:0000313" key="1">
    <source>
        <dbReference type="EMBL" id="TEA14338.1"/>
    </source>
</evidence>
<protein>
    <submittedName>
        <fullName evidence="1">Methyltransferase ctvB</fullName>
    </submittedName>
</protein>
<sequence>MGKAELGNAVYFPLFLRWAYDTLILGFICPYAWGCPQDILQGHYSKHVGPLAGRSITRLLDIGVGTGHFVEHAPLPSGTNVLLADINKNPLSEAQGRIRRAHKDVTVDTVLANVFELGDERSSSSQRLASCVRDEGDDAFDVISCMLLLHCLPGMLDGHFLNRPVHDSKLLSITAHALIAILDAFMQPGIEKATCSTAAKLDEMDKTDRGWSLLHACAAVSRDKRYLR</sequence>
<organism evidence="1 2">
    <name type="scientific">Colletotrichum sidae</name>
    <dbReference type="NCBI Taxonomy" id="1347389"/>
    <lineage>
        <taxon>Eukaryota</taxon>
        <taxon>Fungi</taxon>
        <taxon>Dikarya</taxon>
        <taxon>Ascomycota</taxon>
        <taxon>Pezizomycotina</taxon>
        <taxon>Sordariomycetes</taxon>
        <taxon>Hypocreomycetidae</taxon>
        <taxon>Glomerellales</taxon>
        <taxon>Glomerellaceae</taxon>
        <taxon>Colletotrichum</taxon>
        <taxon>Colletotrichum orbiculare species complex</taxon>
    </lineage>
</organism>
<evidence type="ECO:0000313" key="2">
    <source>
        <dbReference type="Proteomes" id="UP000295604"/>
    </source>
</evidence>
<keyword evidence="1" id="KW-0808">Transferase</keyword>
<dbReference type="Proteomes" id="UP000295604">
    <property type="component" value="Unassembled WGS sequence"/>
</dbReference>